<keyword evidence="3 8" id="KW-0812">Transmembrane</keyword>
<keyword evidence="7" id="KW-0413">Isomerase</keyword>
<dbReference type="InterPro" id="IPR017825">
    <property type="entry name" value="Lycopene_cyclase_dom"/>
</dbReference>
<evidence type="ECO:0000256" key="4">
    <source>
        <dbReference type="ARBA" id="ARBA00022746"/>
    </source>
</evidence>
<name>A0ABQ3KPK6_9PSEU</name>
<evidence type="ECO:0000313" key="10">
    <source>
        <dbReference type="EMBL" id="GHG42964.1"/>
    </source>
</evidence>
<comment type="caution">
    <text evidence="10">The sequence shown here is derived from an EMBL/GenBank/DDBJ whole genome shotgun (WGS) entry which is preliminary data.</text>
</comment>
<dbReference type="Pfam" id="PF18916">
    <property type="entry name" value="Lycopene_cyc"/>
    <property type="match status" value="1"/>
</dbReference>
<evidence type="ECO:0000256" key="2">
    <source>
        <dbReference type="ARBA" id="ARBA00004829"/>
    </source>
</evidence>
<evidence type="ECO:0000259" key="9">
    <source>
        <dbReference type="Pfam" id="PF18916"/>
    </source>
</evidence>
<proteinExistence type="predicted"/>
<feature type="transmembrane region" description="Helical" evidence="8">
    <location>
        <begin position="22"/>
        <end position="41"/>
    </location>
</feature>
<evidence type="ECO:0000256" key="7">
    <source>
        <dbReference type="ARBA" id="ARBA00023235"/>
    </source>
</evidence>
<comment type="pathway">
    <text evidence="2">Carotenoid biosynthesis.</text>
</comment>
<feature type="transmembrane region" description="Helical" evidence="8">
    <location>
        <begin position="96"/>
        <end position="119"/>
    </location>
</feature>
<feature type="domain" description="Lycopene cyclase" evidence="9">
    <location>
        <begin position="49"/>
        <end position="110"/>
    </location>
</feature>
<comment type="subcellular location">
    <subcellularLocation>
        <location evidence="1">Membrane</location>
        <topology evidence="1">Multi-pass membrane protein</topology>
    </subcellularLocation>
</comment>
<evidence type="ECO:0000256" key="3">
    <source>
        <dbReference type="ARBA" id="ARBA00022692"/>
    </source>
</evidence>
<dbReference type="NCBIfam" id="TIGR03462">
    <property type="entry name" value="CarR_dom_SF"/>
    <property type="match status" value="1"/>
</dbReference>
<evidence type="ECO:0000256" key="1">
    <source>
        <dbReference type="ARBA" id="ARBA00004141"/>
    </source>
</evidence>
<evidence type="ECO:0000256" key="8">
    <source>
        <dbReference type="SAM" id="Phobius"/>
    </source>
</evidence>
<keyword evidence="6 8" id="KW-0472">Membrane</keyword>
<dbReference type="Proteomes" id="UP000649955">
    <property type="component" value="Unassembled WGS sequence"/>
</dbReference>
<organism evidence="10 11">
    <name type="scientific">Amycolatopsis bullii</name>
    <dbReference type="NCBI Taxonomy" id="941987"/>
    <lineage>
        <taxon>Bacteria</taxon>
        <taxon>Bacillati</taxon>
        <taxon>Actinomycetota</taxon>
        <taxon>Actinomycetes</taxon>
        <taxon>Pseudonocardiales</taxon>
        <taxon>Pseudonocardiaceae</taxon>
        <taxon>Amycolatopsis</taxon>
    </lineage>
</organism>
<accession>A0ABQ3KPK6</accession>
<evidence type="ECO:0000313" key="11">
    <source>
        <dbReference type="Proteomes" id="UP000649955"/>
    </source>
</evidence>
<sequence>MCSTDCAATPAPEPADVGRAEYLLVLGACVLATVPIELAGARVYRRPGRLVRAVLPVAAVFLVWDALAIAAGVWNFDPAFVTGLRVPFGIPLEEVLFFVVIPVCGVLTYEGVGLTGRLLRRGRR</sequence>
<reference evidence="11" key="1">
    <citation type="journal article" date="2019" name="Int. J. Syst. Evol. Microbiol.">
        <title>The Global Catalogue of Microorganisms (GCM) 10K type strain sequencing project: providing services to taxonomists for standard genome sequencing and annotation.</title>
        <authorList>
            <consortium name="The Broad Institute Genomics Platform"/>
            <consortium name="The Broad Institute Genome Sequencing Center for Infectious Disease"/>
            <person name="Wu L."/>
            <person name="Ma J."/>
        </authorList>
    </citation>
    <scope>NUCLEOTIDE SEQUENCE [LARGE SCALE GENOMIC DNA]</scope>
    <source>
        <strain evidence="11">CGMCC 4.7680</strain>
    </source>
</reference>
<dbReference type="EMBL" id="BNAW01000055">
    <property type="protein sequence ID" value="GHG42964.1"/>
    <property type="molecule type" value="Genomic_DNA"/>
</dbReference>
<keyword evidence="4" id="KW-0125">Carotenoid biosynthesis</keyword>
<protein>
    <submittedName>
        <fullName evidence="10">Lycopene cyclase</fullName>
    </submittedName>
</protein>
<evidence type="ECO:0000256" key="6">
    <source>
        <dbReference type="ARBA" id="ARBA00023136"/>
    </source>
</evidence>
<keyword evidence="5 8" id="KW-1133">Transmembrane helix</keyword>
<feature type="transmembrane region" description="Helical" evidence="8">
    <location>
        <begin position="53"/>
        <end position="76"/>
    </location>
</feature>
<keyword evidence="11" id="KW-1185">Reference proteome</keyword>
<gene>
    <name evidence="10" type="ORF">GCM10017567_76170</name>
</gene>
<evidence type="ECO:0000256" key="5">
    <source>
        <dbReference type="ARBA" id="ARBA00022989"/>
    </source>
</evidence>